<keyword evidence="7" id="KW-1185">Reference proteome</keyword>
<dbReference type="eggNOG" id="COG2814">
    <property type="taxonomic scope" value="Bacteria"/>
</dbReference>
<evidence type="ECO:0000256" key="1">
    <source>
        <dbReference type="ARBA" id="ARBA00022692"/>
    </source>
</evidence>
<feature type="transmembrane region" description="Helical" evidence="4">
    <location>
        <begin position="88"/>
        <end position="106"/>
    </location>
</feature>
<feature type="domain" description="Major facilitator superfamily (MFS) profile" evidence="5">
    <location>
        <begin position="22"/>
        <end position="403"/>
    </location>
</feature>
<proteinExistence type="predicted"/>
<feature type="transmembrane region" description="Helical" evidence="4">
    <location>
        <begin position="381"/>
        <end position="399"/>
    </location>
</feature>
<feature type="transmembrane region" description="Helical" evidence="4">
    <location>
        <begin position="313"/>
        <end position="334"/>
    </location>
</feature>
<dbReference type="KEGG" id="bpt:Bpet1333"/>
<evidence type="ECO:0000256" key="2">
    <source>
        <dbReference type="ARBA" id="ARBA00022989"/>
    </source>
</evidence>
<dbReference type="AlphaFoldDB" id="A9IE24"/>
<dbReference type="STRING" id="94624.Bpet1333"/>
<dbReference type="InterPro" id="IPR036259">
    <property type="entry name" value="MFS_trans_sf"/>
</dbReference>
<dbReference type="CDD" id="cd17324">
    <property type="entry name" value="MFS_NepI_like"/>
    <property type="match status" value="1"/>
</dbReference>
<dbReference type="Proteomes" id="UP000001225">
    <property type="component" value="Chromosome"/>
</dbReference>
<feature type="transmembrane region" description="Helical" evidence="4">
    <location>
        <begin position="59"/>
        <end position="76"/>
    </location>
</feature>
<sequence>MARSTTTGATSSPHNPSISRWLTLLLACACGLIAANIYYAQPLIGPISAQLNLSEQASGLIVTLTQLGYGLGLLLVVPLGDLFENRRLAISILAVGAIGLLISGFAGSVEPFLAASFLVGLGSVTVQILVPYAAHLAPDATRGRVVGNVMSGLMLGIMLARPVASMITYFTSWRVVFFLSFIGMVLLAGVLRFALPTRPVVARLRYHQMLASMAHLVRTTPALRRRALYHASMFGAFSLFWTTTPLLLAGPQFGLSQKGIALFALAGVAGAIAAPIAGRIADRGWIRSATAAAMLLGIGAFAITYIGDIGTSLSLAMFVIAGVVLDFAVSANLVLGQRVIFSLAPEIRGRLNGLYMTTFFCGGAIGSALGGWLFAHYGWHGVSMAGIAFVLTAAVYFMTDRRR</sequence>
<organism evidence="6 7">
    <name type="scientific">Bordetella petrii (strain ATCC BAA-461 / DSM 12804 / CCUG 43448 / CIP 107267 / Se-1111R)</name>
    <dbReference type="NCBI Taxonomy" id="340100"/>
    <lineage>
        <taxon>Bacteria</taxon>
        <taxon>Pseudomonadati</taxon>
        <taxon>Pseudomonadota</taxon>
        <taxon>Betaproteobacteria</taxon>
        <taxon>Burkholderiales</taxon>
        <taxon>Alcaligenaceae</taxon>
        <taxon>Bordetella</taxon>
    </lineage>
</organism>
<keyword evidence="2 4" id="KW-1133">Transmembrane helix</keyword>
<dbReference type="Gene3D" id="1.20.1250.20">
    <property type="entry name" value="MFS general substrate transporter like domains"/>
    <property type="match status" value="1"/>
</dbReference>
<feature type="transmembrane region" description="Helical" evidence="4">
    <location>
        <begin position="289"/>
        <end position="307"/>
    </location>
</feature>
<feature type="transmembrane region" description="Helical" evidence="4">
    <location>
        <begin position="112"/>
        <end position="133"/>
    </location>
</feature>
<dbReference type="PANTHER" id="PTHR42910">
    <property type="entry name" value="TRANSPORTER SCO4007-RELATED"/>
    <property type="match status" value="1"/>
</dbReference>
<keyword evidence="1 4" id="KW-0812">Transmembrane</keyword>
<dbReference type="EMBL" id="AM902716">
    <property type="protein sequence ID" value="CAP41668.1"/>
    <property type="molecule type" value="Genomic_DNA"/>
</dbReference>
<dbReference type="SUPFAM" id="SSF103473">
    <property type="entry name" value="MFS general substrate transporter"/>
    <property type="match status" value="1"/>
</dbReference>
<evidence type="ECO:0000256" key="3">
    <source>
        <dbReference type="ARBA" id="ARBA00023136"/>
    </source>
</evidence>
<evidence type="ECO:0000313" key="6">
    <source>
        <dbReference type="EMBL" id="CAP41668.1"/>
    </source>
</evidence>
<feature type="transmembrane region" description="Helical" evidence="4">
    <location>
        <begin position="145"/>
        <end position="169"/>
    </location>
</feature>
<reference evidence="6 7" key="1">
    <citation type="journal article" date="2008" name="BMC Genomics">
        <title>The missing link: Bordetella petrii is endowed with both the metabolic versatility of environmental bacteria and virulence traits of pathogenic Bordetellae.</title>
        <authorList>
            <person name="Gross R."/>
            <person name="Guzman C.A."/>
            <person name="Sebaihia M."/>
            <person name="Martins Dos Santos V.A."/>
            <person name="Pieper D.H."/>
            <person name="Koebnik R."/>
            <person name="Lechner M."/>
            <person name="Bartels D."/>
            <person name="Buhrmester J."/>
            <person name="Choudhuri J.V."/>
            <person name="Ebensen T."/>
            <person name="Gaigalat L."/>
            <person name="Herrmann S."/>
            <person name="Khachane A.N."/>
            <person name="Larisch C."/>
            <person name="Link S."/>
            <person name="Linke B."/>
            <person name="Meyer F."/>
            <person name="Mormann S."/>
            <person name="Nakunst D."/>
            <person name="Rueckert C."/>
            <person name="Schneiker-Bekel S."/>
            <person name="Schulze K."/>
            <person name="Vorhoelter F.J."/>
            <person name="Yevsa T."/>
            <person name="Engle J.T."/>
            <person name="Goldman W.E."/>
            <person name="Puehler A."/>
            <person name="Goebel U.B."/>
            <person name="Goesmann A."/>
            <person name="Bloecker H."/>
            <person name="Kaiser O."/>
            <person name="Martinez-Arias R."/>
        </authorList>
    </citation>
    <scope>NUCLEOTIDE SEQUENCE [LARGE SCALE GENOMIC DNA]</scope>
    <source>
        <strain evidence="7">ATCC BAA-461 / DSM 12804 / CCUG 43448 / CIP 107267 / Se-1111R</strain>
    </source>
</reference>
<evidence type="ECO:0000256" key="4">
    <source>
        <dbReference type="SAM" id="Phobius"/>
    </source>
</evidence>
<feature type="transmembrane region" description="Helical" evidence="4">
    <location>
        <begin position="21"/>
        <end position="39"/>
    </location>
</feature>
<dbReference type="GO" id="GO:0022857">
    <property type="term" value="F:transmembrane transporter activity"/>
    <property type="evidence" value="ECO:0007669"/>
    <property type="project" value="InterPro"/>
</dbReference>
<dbReference type="InterPro" id="IPR020846">
    <property type="entry name" value="MFS_dom"/>
</dbReference>
<name>A9IE24_BORPD</name>
<accession>A9IE24</accession>
<evidence type="ECO:0000259" key="5">
    <source>
        <dbReference type="PROSITE" id="PS50850"/>
    </source>
</evidence>
<dbReference type="PANTHER" id="PTHR42910:SF1">
    <property type="entry name" value="MAJOR FACILITATOR SUPERFAMILY (MFS) PROFILE DOMAIN-CONTAINING PROTEIN"/>
    <property type="match status" value="1"/>
</dbReference>
<gene>
    <name evidence="6" type="ordered locus">Bpet1333</name>
</gene>
<dbReference type="InterPro" id="IPR011701">
    <property type="entry name" value="MFS"/>
</dbReference>
<feature type="transmembrane region" description="Helical" evidence="4">
    <location>
        <begin position="260"/>
        <end position="277"/>
    </location>
</feature>
<feature type="transmembrane region" description="Helical" evidence="4">
    <location>
        <begin position="354"/>
        <end position="375"/>
    </location>
</feature>
<feature type="transmembrane region" description="Helical" evidence="4">
    <location>
        <begin position="227"/>
        <end position="248"/>
    </location>
</feature>
<evidence type="ECO:0000313" key="7">
    <source>
        <dbReference type="Proteomes" id="UP000001225"/>
    </source>
</evidence>
<dbReference type="PROSITE" id="PS50850">
    <property type="entry name" value="MFS"/>
    <property type="match status" value="1"/>
</dbReference>
<feature type="transmembrane region" description="Helical" evidence="4">
    <location>
        <begin position="175"/>
        <end position="195"/>
    </location>
</feature>
<keyword evidence="3 4" id="KW-0472">Membrane</keyword>
<protein>
    <submittedName>
        <fullName evidence="6">Permease of the major facilitator family</fullName>
    </submittedName>
</protein>
<dbReference type="Pfam" id="PF07690">
    <property type="entry name" value="MFS_1"/>
    <property type="match status" value="1"/>
</dbReference>